<feature type="transmembrane region" description="Helical" evidence="8">
    <location>
        <begin position="239"/>
        <end position="259"/>
    </location>
</feature>
<comment type="caution">
    <text evidence="10">The sequence shown here is derived from an EMBL/GenBank/DDBJ whole genome shotgun (WGS) entry which is preliminary data.</text>
</comment>
<dbReference type="Pfam" id="PF01694">
    <property type="entry name" value="Rhomboid"/>
    <property type="match status" value="1"/>
</dbReference>
<dbReference type="EMBL" id="MIJF01000042">
    <property type="protein sequence ID" value="OEF98966.1"/>
    <property type="molecule type" value="Genomic_DNA"/>
</dbReference>
<feature type="transmembrane region" description="Helical" evidence="8">
    <location>
        <begin position="347"/>
        <end position="366"/>
    </location>
</feature>
<dbReference type="SUPFAM" id="SSF144091">
    <property type="entry name" value="Rhomboid-like"/>
    <property type="match status" value="1"/>
</dbReference>
<dbReference type="Gene3D" id="1.20.1540.10">
    <property type="entry name" value="Rhomboid-like"/>
    <property type="match status" value="1"/>
</dbReference>
<evidence type="ECO:0000256" key="6">
    <source>
        <dbReference type="ARBA" id="ARBA00023136"/>
    </source>
</evidence>
<dbReference type="SMART" id="SM00028">
    <property type="entry name" value="TPR"/>
    <property type="match status" value="3"/>
</dbReference>
<feature type="transmembrane region" description="Helical" evidence="8">
    <location>
        <begin position="323"/>
        <end position="341"/>
    </location>
</feature>
<dbReference type="GO" id="GO:0016020">
    <property type="term" value="C:membrane"/>
    <property type="evidence" value="ECO:0007669"/>
    <property type="project" value="UniProtKB-SubCell"/>
</dbReference>
<dbReference type="Gene3D" id="1.25.40.10">
    <property type="entry name" value="Tetratricopeptide repeat domain"/>
    <property type="match status" value="1"/>
</dbReference>
<feature type="transmembrane region" description="Helical" evidence="8">
    <location>
        <begin position="378"/>
        <end position="395"/>
    </location>
</feature>
<dbReference type="InterPro" id="IPR011990">
    <property type="entry name" value="TPR-like_helical_dom_sf"/>
</dbReference>
<dbReference type="PROSITE" id="PS50005">
    <property type="entry name" value="TPR"/>
    <property type="match status" value="2"/>
</dbReference>
<evidence type="ECO:0000256" key="8">
    <source>
        <dbReference type="SAM" id="Phobius"/>
    </source>
</evidence>
<proteinExistence type="inferred from homology"/>
<dbReference type="PANTHER" id="PTHR43731">
    <property type="entry name" value="RHOMBOID PROTEASE"/>
    <property type="match status" value="1"/>
</dbReference>
<keyword evidence="7" id="KW-0802">TPR repeat</keyword>
<dbReference type="InterPro" id="IPR019734">
    <property type="entry name" value="TPR_rpt"/>
</dbReference>
<dbReference type="InterPro" id="IPR022764">
    <property type="entry name" value="Peptidase_S54_rhomboid_dom"/>
</dbReference>
<comment type="subcellular location">
    <subcellularLocation>
        <location evidence="1">Membrane</location>
        <topology evidence="1">Multi-pass membrane protein</topology>
    </subcellularLocation>
</comment>
<evidence type="ECO:0000256" key="2">
    <source>
        <dbReference type="ARBA" id="ARBA00009045"/>
    </source>
</evidence>
<keyword evidence="3 8" id="KW-0812">Transmembrane</keyword>
<sequence length="516" mass="59179">MLLEKYLWSVANRLVKENGFSLIHIQETNKGGQQSGVNLIKNTKSDYTFVRLIPVEFIWPNHMIQEIENTKIVAEKILKHVKGRKMKFLNLYVFQSSPSQDIHDAISRLSREEQKRIEYYFGYVDLERERIGILDKTFEKIGIPMEPFVHYLSHPSQEEPAEIFEEIKDIEKKRIEEINSIFNYGKPLLTYGIIFFNALMFLLMTFSGGSTDPLVLINYGAKESFFITNGEYWRLITPIFLHIGFIHLALNSIAIYYLGQATEKIYGSLRFFIIYIIAGIIGNLGSLFFAPSSLGAGASGAIYGLFGAFLYFGYIYPNLFFRTIGTDILTVLGINLVFSLFAPNVDIYAHLGGLIGGFIVAAIVQIPTQKGKQWRIKITSILILLLIIGVSWWGITSFDFKGSQAIYLKGEEALNKGDLQLAYRIFDHLVKEYPNQPFYHFYFANTVLQQGKPELAEKYYQQALKIEPDFPQVHYNLALISIFKDDQQSAIFHLEKALEIDPYFQEAKKLLDELKS</sequence>
<evidence type="ECO:0000256" key="4">
    <source>
        <dbReference type="ARBA" id="ARBA00022801"/>
    </source>
</evidence>
<evidence type="ECO:0000256" key="5">
    <source>
        <dbReference type="ARBA" id="ARBA00022989"/>
    </source>
</evidence>
<feature type="transmembrane region" description="Helical" evidence="8">
    <location>
        <begin position="271"/>
        <end position="290"/>
    </location>
</feature>
<keyword evidence="4" id="KW-0378">Hydrolase</keyword>
<protein>
    <recommendedName>
        <fullName evidence="9">Peptidase S54 rhomboid domain-containing protein</fullName>
    </recommendedName>
</protein>
<feature type="repeat" description="TPR" evidence="7">
    <location>
        <begin position="471"/>
        <end position="504"/>
    </location>
</feature>
<dbReference type="InterPro" id="IPR050925">
    <property type="entry name" value="Rhomboid_protease_S54"/>
</dbReference>
<evidence type="ECO:0000259" key="9">
    <source>
        <dbReference type="Pfam" id="PF01694"/>
    </source>
</evidence>
<accession>A0A1D2YTF8</accession>
<comment type="similarity">
    <text evidence="2">Belongs to the peptidase S54 family.</text>
</comment>
<name>A0A1D2YTF8_9BACI</name>
<dbReference type="Pfam" id="PF13414">
    <property type="entry name" value="TPR_11"/>
    <property type="match status" value="1"/>
</dbReference>
<evidence type="ECO:0000256" key="7">
    <source>
        <dbReference type="PROSITE-ProRule" id="PRU00339"/>
    </source>
</evidence>
<dbReference type="GO" id="GO:0004252">
    <property type="term" value="F:serine-type endopeptidase activity"/>
    <property type="evidence" value="ECO:0007669"/>
    <property type="project" value="InterPro"/>
</dbReference>
<dbReference type="SUPFAM" id="SSF48452">
    <property type="entry name" value="TPR-like"/>
    <property type="match status" value="1"/>
</dbReference>
<keyword evidence="5 8" id="KW-1133">Transmembrane helix</keyword>
<keyword evidence="6 8" id="KW-0472">Membrane</keyword>
<dbReference type="InterPro" id="IPR035952">
    <property type="entry name" value="Rhomboid-like_sf"/>
</dbReference>
<dbReference type="RefSeq" id="WP_069657166.1">
    <property type="nucleotide sequence ID" value="NZ_MIJF01000042.1"/>
</dbReference>
<feature type="repeat" description="TPR" evidence="7">
    <location>
        <begin position="437"/>
        <end position="470"/>
    </location>
</feature>
<evidence type="ECO:0000256" key="1">
    <source>
        <dbReference type="ARBA" id="ARBA00004141"/>
    </source>
</evidence>
<feature type="transmembrane region" description="Helical" evidence="8">
    <location>
        <begin position="188"/>
        <end position="206"/>
    </location>
</feature>
<dbReference type="AlphaFoldDB" id="A0A1D2YTF8"/>
<evidence type="ECO:0000256" key="3">
    <source>
        <dbReference type="ARBA" id="ARBA00022692"/>
    </source>
</evidence>
<evidence type="ECO:0000313" key="11">
    <source>
        <dbReference type="Proteomes" id="UP000243739"/>
    </source>
</evidence>
<reference evidence="10 11" key="1">
    <citation type="submission" date="2016-09" db="EMBL/GenBank/DDBJ databases">
        <title>Draft genome sequence for the type strain of Vulcanibacillus modesticaldus BR, a strictly anaerobic, moderately thermophilic, and nitrate-reducing bacterium from deep sea-hydrothermal vents of the Mid-Atlantic Ridge.</title>
        <authorList>
            <person name="Abin C.A."/>
            <person name="Hollibaugh J.T."/>
        </authorList>
    </citation>
    <scope>NUCLEOTIDE SEQUENCE [LARGE SCALE GENOMIC DNA]</scope>
    <source>
        <strain evidence="10 11">BR</strain>
    </source>
</reference>
<organism evidence="10 11">
    <name type="scientific">Vulcanibacillus modesticaldus</name>
    <dbReference type="NCBI Taxonomy" id="337097"/>
    <lineage>
        <taxon>Bacteria</taxon>
        <taxon>Bacillati</taxon>
        <taxon>Bacillota</taxon>
        <taxon>Bacilli</taxon>
        <taxon>Bacillales</taxon>
        <taxon>Bacillaceae</taxon>
        <taxon>Vulcanibacillus</taxon>
    </lineage>
</organism>
<evidence type="ECO:0000313" key="10">
    <source>
        <dbReference type="EMBL" id="OEF98966.1"/>
    </source>
</evidence>
<feature type="transmembrane region" description="Helical" evidence="8">
    <location>
        <begin position="296"/>
        <end position="316"/>
    </location>
</feature>
<feature type="domain" description="Peptidase S54 rhomboid" evidence="9">
    <location>
        <begin position="230"/>
        <end position="364"/>
    </location>
</feature>
<dbReference type="Proteomes" id="UP000243739">
    <property type="component" value="Unassembled WGS sequence"/>
</dbReference>
<dbReference type="STRING" id="337097.BHF71_10495"/>
<dbReference type="PANTHER" id="PTHR43731:SF14">
    <property type="entry name" value="PRESENILIN-ASSOCIATED RHOMBOID-LIKE PROTEIN, MITOCHONDRIAL"/>
    <property type="match status" value="1"/>
</dbReference>
<keyword evidence="11" id="KW-1185">Reference proteome</keyword>
<gene>
    <name evidence="10" type="ORF">BHF71_10495</name>
</gene>